<comment type="caution">
    <text evidence="1">The sequence shown here is derived from an EMBL/GenBank/DDBJ whole genome shotgun (WGS) entry which is preliminary data.</text>
</comment>
<sequence>MNNTELLQKQFAAISKAGNNVTLRDDNARAFVLDVVSGQETLGKLPPYFAKSSTGSIDKLGVKRRTMRTHQGTSTTATGTDIKDETTVPFTLSPFYVDAWIENSNVFYTAQTRGQDVRQALTSLMQQQFGGDLQDLAFNGDTTSTDVFVKQKDGFIKKAQAGAAVKLTPKTLPTIEELTTDVIGGFDKRYLNSTFKWFMSLKTSTHYVAEIQSRATNLGDVAIVNGQLTNIAGFTVEVVDNFPDDVVLFSPFENLTPVLGYEVTMQTAAADSTSVAKQATYHFVLTSADFVIRELKMVGVVTVTP</sequence>
<evidence type="ECO:0000313" key="2">
    <source>
        <dbReference type="Proteomes" id="UP000053058"/>
    </source>
</evidence>
<gene>
    <name evidence="1" type="ORF">KF282_1101</name>
</gene>
<protein>
    <submittedName>
        <fullName evidence="1">Phage capsid and scaffold</fullName>
    </submittedName>
</protein>
<dbReference type="PATRIC" id="fig|1360.105.peg.2340"/>
<dbReference type="RefSeq" id="WP_058219449.1">
    <property type="nucleotide sequence ID" value="NZ_LKLN01000030.1"/>
</dbReference>
<organism evidence="1 2">
    <name type="scientific">Lactococcus lactis subsp. lactis</name>
    <name type="common">Streptococcus lactis</name>
    <dbReference type="NCBI Taxonomy" id="1360"/>
    <lineage>
        <taxon>Bacteria</taxon>
        <taxon>Bacillati</taxon>
        <taxon>Bacillota</taxon>
        <taxon>Bacilli</taxon>
        <taxon>Lactobacillales</taxon>
        <taxon>Streptococcaceae</taxon>
        <taxon>Lactococcus</taxon>
    </lineage>
</organism>
<reference evidence="2" key="1">
    <citation type="submission" date="2015-10" db="EMBL/GenBank/DDBJ databases">
        <title>Draft Genome Sequences of 11 Lactococcus lactis subspecies cremoris strains.</title>
        <authorList>
            <person name="Wels M."/>
            <person name="Backus L."/>
            <person name="Boekhorst J."/>
            <person name="Dijkstra A."/>
            <person name="Beerthuizen M."/>
            <person name="Kelly W."/>
            <person name="Siezen R."/>
            <person name="Bachmann H."/>
            <person name="Van Hijum S."/>
        </authorList>
    </citation>
    <scope>NUCLEOTIDE SEQUENCE [LARGE SCALE GENOMIC DNA]</scope>
    <source>
        <strain evidence="2">KF282</strain>
    </source>
</reference>
<dbReference type="AlphaFoldDB" id="A0A0V8CYV7"/>
<dbReference type="Proteomes" id="UP000053058">
    <property type="component" value="Unassembled WGS sequence"/>
</dbReference>
<name>A0A0V8CYV7_LACLL</name>
<evidence type="ECO:0000313" key="1">
    <source>
        <dbReference type="EMBL" id="KSU06510.1"/>
    </source>
</evidence>
<accession>A0A0V8CYV7</accession>
<proteinExistence type="predicted"/>
<dbReference type="EMBL" id="LKLN01000030">
    <property type="protein sequence ID" value="KSU06510.1"/>
    <property type="molecule type" value="Genomic_DNA"/>
</dbReference>